<dbReference type="GO" id="GO:0006282">
    <property type="term" value="P:regulation of DNA repair"/>
    <property type="evidence" value="ECO:0007669"/>
    <property type="project" value="InterPro"/>
</dbReference>
<evidence type="ECO:0000256" key="3">
    <source>
        <dbReference type="ARBA" id="ARBA00022801"/>
    </source>
</evidence>
<dbReference type="EMBL" id="CAJFDH010000004">
    <property type="protein sequence ID" value="CAD5219844.1"/>
    <property type="molecule type" value="Genomic_DNA"/>
</dbReference>
<comment type="caution">
    <text evidence="8">The sequence shown here is derived from an EMBL/GenBank/DDBJ whole genome shotgun (WGS) entry which is preliminary data.</text>
</comment>
<dbReference type="OrthoDB" id="333024at2759"/>
<protein>
    <recommendedName>
        <fullName evidence="2">poly(ADP-ribose) glycohydrolase</fullName>
        <ecNumber evidence="2">3.2.1.143</ecNumber>
    </recommendedName>
</protein>
<name>A0A811KWL9_9BILA</name>
<evidence type="ECO:0000256" key="2">
    <source>
        <dbReference type="ARBA" id="ARBA00012255"/>
    </source>
</evidence>
<dbReference type="Proteomes" id="UP000614601">
    <property type="component" value="Unassembled WGS sequence"/>
</dbReference>
<evidence type="ECO:0000259" key="7">
    <source>
        <dbReference type="Pfam" id="PF20811"/>
    </source>
</evidence>
<accession>A0A811KWL9</accession>
<keyword evidence="9" id="KW-1185">Reference proteome</keyword>
<evidence type="ECO:0000313" key="9">
    <source>
        <dbReference type="Proteomes" id="UP000614601"/>
    </source>
</evidence>
<evidence type="ECO:0000259" key="5">
    <source>
        <dbReference type="Pfam" id="PF05028"/>
    </source>
</evidence>
<dbReference type="Pfam" id="PF05028">
    <property type="entry name" value="PARG_cat_C"/>
    <property type="match status" value="1"/>
</dbReference>
<sequence>MINRYVIHSLRCLSSGPKIAVIGSGPAGLYTCSALLNRVPECTLHVIDKSTVPYGLVLAGVAPDHADVKKCANQFEKMFNSHSDRLTLFCNVNVGHDVSYRELINNYDAVVLAYGASRARELGLDHSQPENNVYSGFSFVSWYNGQRPDLKPKLDGEDAIVVGNGNVSIDCARILLSDIERFRHTDIAEYAFNSLEQSKIRNVNIIGRRGPLNVSFTIKELRELLTLKNVSSFCEISESIEFEMRKELSHPETSRRNRRLWELMLKHKDVSDTNGKNSIIKFYQRPTRILLDGEGKIERLELENPLTGNKLIVPCSLLIYAIGFQSMHLDGVPVDENNNVMLKDFCRVNEDGALVYATGWCAKAGGGVIADTQRNALLVAEELAADVATIDKKNTKSVDDILKKKHVRYISWQDWKLIDKAEREMGEKKGKSRTIMRRIARTLNTPYDYLLCTYSSIEHTSTPLLRTHPDPESKIKMPFTNPARFIRIRYGLQHLIEKEDLVIDDVIKLMKSYMTLENCEFDALRDVVDNNKSLLDVIKSIAQLAYGVTHSFIKIPILRKRSNESVTLTQRQVSILLAHAFFLTYEEERDRYGRSNCINFTRWYSKRTRNAVEKLNCIFAYFKYVTSHEPSGTISILRQSFPSSFNFAFCDNDLSDMEVDSVTKIEDNLDADHAVFANARIGGGVLRSGCVQEEIRYLIAPECLISCMLCDRMDDDEAVLIVGAEDYSSYTGYGDTFKWVGIDKSDTVKRDSFGHAPSTLVVIDAKNYSKRDNQFSPDFVERELKKAYVGFVVKVNNRETIATGNWGCGAFNGNVYLKFIIQLIAASAASRRLSYHTFGNEELSQRIQQFHGKLKEHHVIVSSLYDALLQADDSIHQDPFTYLTNKLCT</sequence>
<dbReference type="EC" id="3.2.1.143" evidence="2"/>
<dbReference type="InterPro" id="IPR036188">
    <property type="entry name" value="FAD/NAD-bd_sf"/>
</dbReference>
<evidence type="ECO:0000259" key="6">
    <source>
        <dbReference type="Pfam" id="PF07992"/>
    </source>
</evidence>
<feature type="binding site" evidence="4">
    <location>
        <position position="733"/>
    </location>
    <ligand>
        <name>substrate</name>
    </ligand>
</feature>
<dbReference type="Proteomes" id="UP000783686">
    <property type="component" value="Unassembled WGS sequence"/>
</dbReference>
<dbReference type="PANTHER" id="PTHR12837">
    <property type="entry name" value="POLY ADP-RIBOSE GLYCOHYDROLASE"/>
    <property type="match status" value="1"/>
</dbReference>
<organism evidence="8 9">
    <name type="scientific">Bursaphelenchus okinawaensis</name>
    <dbReference type="NCBI Taxonomy" id="465554"/>
    <lineage>
        <taxon>Eukaryota</taxon>
        <taxon>Metazoa</taxon>
        <taxon>Ecdysozoa</taxon>
        <taxon>Nematoda</taxon>
        <taxon>Chromadorea</taxon>
        <taxon>Rhabditida</taxon>
        <taxon>Tylenchina</taxon>
        <taxon>Tylenchomorpha</taxon>
        <taxon>Aphelenchoidea</taxon>
        <taxon>Aphelenchoididae</taxon>
        <taxon>Bursaphelenchus</taxon>
    </lineage>
</organism>
<dbReference type="PANTHER" id="PTHR12837:SF15">
    <property type="entry name" value="POLY(ADP-RIBOSE) GLYCOHYDROLASE"/>
    <property type="match status" value="1"/>
</dbReference>
<dbReference type="GO" id="GO:0005634">
    <property type="term" value="C:nucleus"/>
    <property type="evidence" value="ECO:0007669"/>
    <property type="project" value="TreeGrafter"/>
</dbReference>
<dbReference type="GO" id="GO:0016491">
    <property type="term" value="F:oxidoreductase activity"/>
    <property type="evidence" value="ECO:0007669"/>
    <property type="project" value="InterPro"/>
</dbReference>
<evidence type="ECO:0000256" key="4">
    <source>
        <dbReference type="PIRSR" id="PIRSR607724-2"/>
    </source>
</evidence>
<evidence type="ECO:0000256" key="1">
    <source>
        <dbReference type="ARBA" id="ARBA00009545"/>
    </source>
</evidence>
<feature type="binding site" evidence="4">
    <location>
        <position position="692"/>
    </location>
    <ligand>
        <name>substrate</name>
    </ligand>
</feature>
<comment type="similarity">
    <text evidence="1">Belongs to the poly(ADP-ribose) glycohydrolase family.</text>
</comment>
<gene>
    <name evidence="8" type="ORF">BOKJ2_LOCUS8647</name>
</gene>
<dbReference type="GO" id="GO:0005975">
    <property type="term" value="P:carbohydrate metabolic process"/>
    <property type="evidence" value="ECO:0007669"/>
    <property type="project" value="InterPro"/>
</dbReference>
<dbReference type="Gene3D" id="3.50.50.60">
    <property type="entry name" value="FAD/NAD(P)-binding domain"/>
    <property type="match status" value="1"/>
</dbReference>
<dbReference type="InterPro" id="IPR046372">
    <property type="entry name" value="PARG_cat_C"/>
</dbReference>
<dbReference type="InterPro" id="IPR007724">
    <property type="entry name" value="Poly_GlycHdrlase"/>
</dbReference>
<dbReference type="GO" id="GO:0009225">
    <property type="term" value="P:nucleotide-sugar metabolic process"/>
    <property type="evidence" value="ECO:0007669"/>
    <property type="project" value="TreeGrafter"/>
</dbReference>
<dbReference type="GO" id="GO:0005737">
    <property type="term" value="C:cytoplasm"/>
    <property type="evidence" value="ECO:0007669"/>
    <property type="project" value="TreeGrafter"/>
</dbReference>
<dbReference type="Pfam" id="PF20811">
    <property type="entry name" value="PARG_cat_N"/>
    <property type="match status" value="1"/>
</dbReference>
<keyword evidence="3" id="KW-0378">Hydrolase</keyword>
<feature type="domain" description="PARG catalytic Macro" evidence="5">
    <location>
        <begin position="650"/>
        <end position="844"/>
    </location>
</feature>
<dbReference type="GO" id="GO:1990966">
    <property type="term" value="P:ATP generation from poly-ADP-D-ribose"/>
    <property type="evidence" value="ECO:0007669"/>
    <property type="project" value="TreeGrafter"/>
</dbReference>
<dbReference type="InterPro" id="IPR023753">
    <property type="entry name" value="FAD/NAD-binding_dom"/>
</dbReference>
<dbReference type="SUPFAM" id="SSF51971">
    <property type="entry name" value="Nucleotide-binding domain"/>
    <property type="match status" value="1"/>
</dbReference>
<evidence type="ECO:0000313" key="8">
    <source>
        <dbReference type="EMBL" id="CAD5219844.1"/>
    </source>
</evidence>
<dbReference type="Gene3D" id="3.40.50.720">
    <property type="entry name" value="NAD(P)-binding Rossmann-like Domain"/>
    <property type="match status" value="1"/>
</dbReference>
<dbReference type="AlphaFoldDB" id="A0A811KWL9"/>
<dbReference type="PRINTS" id="PR00419">
    <property type="entry name" value="ADXRDTASE"/>
</dbReference>
<dbReference type="Pfam" id="PF07992">
    <property type="entry name" value="Pyr_redox_2"/>
    <property type="match status" value="1"/>
</dbReference>
<feature type="domain" description="PARG helical" evidence="7">
    <location>
        <begin position="534"/>
        <end position="638"/>
    </location>
</feature>
<proteinExistence type="inferred from homology"/>
<dbReference type="GO" id="GO:0004649">
    <property type="term" value="F:poly(ADP-ribose) glycohydrolase activity"/>
    <property type="evidence" value="ECO:0007669"/>
    <property type="project" value="UniProtKB-EC"/>
</dbReference>
<reference evidence="8" key="1">
    <citation type="submission" date="2020-09" db="EMBL/GenBank/DDBJ databases">
        <authorList>
            <person name="Kikuchi T."/>
        </authorList>
    </citation>
    <scope>NUCLEOTIDE SEQUENCE</scope>
    <source>
        <strain evidence="8">SH1</strain>
    </source>
</reference>
<dbReference type="EMBL" id="CAJFCW020000004">
    <property type="protein sequence ID" value="CAG9112944.1"/>
    <property type="molecule type" value="Genomic_DNA"/>
</dbReference>
<feature type="binding site" evidence="4">
    <location>
        <position position="678"/>
    </location>
    <ligand>
        <name>substrate</name>
    </ligand>
</feature>
<dbReference type="InterPro" id="IPR048362">
    <property type="entry name" value="PARG_helical"/>
</dbReference>
<feature type="domain" description="FAD/NAD(P)-binding" evidence="6">
    <location>
        <begin position="18"/>
        <end position="175"/>
    </location>
</feature>